<organism evidence="4 5">
    <name type="scientific">Cyphellophora attinorum</name>
    <dbReference type="NCBI Taxonomy" id="1664694"/>
    <lineage>
        <taxon>Eukaryota</taxon>
        <taxon>Fungi</taxon>
        <taxon>Dikarya</taxon>
        <taxon>Ascomycota</taxon>
        <taxon>Pezizomycotina</taxon>
        <taxon>Eurotiomycetes</taxon>
        <taxon>Chaetothyriomycetidae</taxon>
        <taxon>Chaetothyriales</taxon>
        <taxon>Cyphellophoraceae</taxon>
        <taxon>Cyphellophora</taxon>
    </lineage>
</organism>
<dbReference type="PANTHER" id="PTHR45348:SF5">
    <property type="entry name" value="OXIDOREDUCTASE, PUTATIVE (AFU_ORTHOLOGUE AFUA_8G01420)-RELATED"/>
    <property type="match status" value="1"/>
</dbReference>
<dbReference type="InterPro" id="IPR036291">
    <property type="entry name" value="NAD(P)-bd_dom_sf"/>
</dbReference>
<name>A0A0N1HST5_9EURO</name>
<dbReference type="SUPFAM" id="SSF50129">
    <property type="entry name" value="GroES-like"/>
    <property type="match status" value="1"/>
</dbReference>
<sequence>MAKDSMLEAHVCENTNVTIHRVPIPELPRPTSILIKVHVASTNPKDWKMPTGMLKTIGDCPNSGDDCAGTDFQVGQRVIALHQLGAPYGVFAEYCIVEDFACIPIPDDLPFEAAATLPMAYFVAVIGLYAPSSLALAEGPWDARKPGHPLENEPLLVYGASTAVGTMAIKLARICNIHPIIAIAGRAKDWVAEELLDASKGDVVFDYRDGHDALVENLKSALKGKRARYAFDPATDKGSYLTLAEVLEPDGKIVLTLPGKATQELKQAQNGKFAGLQVSHAMAGSLWKALGARPGQEDTGKDKINLGLTGSEGPTFGRKMSASLAQLLKDGRIQPRKYEVREGGLRGLDGALKDLRAGKNSAMSYVVRVSETEGIDS</sequence>
<dbReference type="PANTHER" id="PTHR45348">
    <property type="entry name" value="HYPOTHETICAL OXIDOREDUCTASE (EUROFUNG)"/>
    <property type="match status" value="1"/>
</dbReference>
<reference evidence="4 5" key="1">
    <citation type="submission" date="2015-06" db="EMBL/GenBank/DDBJ databases">
        <title>Draft genome of the ant-associated black yeast Phialophora attae CBS 131958.</title>
        <authorList>
            <person name="Moreno L.F."/>
            <person name="Stielow B.J."/>
            <person name="de Hoog S."/>
            <person name="Vicente V.A."/>
            <person name="Weiss V.A."/>
            <person name="de Vries M."/>
            <person name="Cruz L.M."/>
            <person name="Souza E.M."/>
        </authorList>
    </citation>
    <scope>NUCLEOTIDE SEQUENCE [LARGE SCALE GENOMIC DNA]</scope>
    <source>
        <strain evidence="4 5">CBS 131958</strain>
    </source>
</reference>
<evidence type="ECO:0000313" key="5">
    <source>
        <dbReference type="Proteomes" id="UP000038010"/>
    </source>
</evidence>
<dbReference type="CDD" id="cd08249">
    <property type="entry name" value="enoyl_reductase_like"/>
    <property type="match status" value="1"/>
</dbReference>
<dbReference type="InterPro" id="IPR020843">
    <property type="entry name" value="ER"/>
</dbReference>
<comment type="similarity">
    <text evidence="1">Belongs to the zinc-containing alcohol dehydrogenase family.</text>
</comment>
<gene>
    <name evidence="4" type="ORF">AB675_5643</name>
</gene>
<keyword evidence="5" id="KW-1185">Reference proteome</keyword>
<dbReference type="GO" id="GO:0016651">
    <property type="term" value="F:oxidoreductase activity, acting on NAD(P)H"/>
    <property type="evidence" value="ECO:0007669"/>
    <property type="project" value="InterPro"/>
</dbReference>
<evidence type="ECO:0000313" key="4">
    <source>
        <dbReference type="EMBL" id="KPI41785.1"/>
    </source>
</evidence>
<dbReference type="Proteomes" id="UP000038010">
    <property type="component" value="Unassembled WGS sequence"/>
</dbReference>
<dbReference type="Pfam" id="PF08240">
    <property type="entry name" value="ADH_N"/>
    <property type="match status" value="1"/>
</dbReference>
<evidence type="ECO:0000256" key="2">
    <source>
        <dbReference type="ARBA" id="ARBA00023002"/>
    </source>
</evidence>
<dbReference type="EMBL" id="LFJN01000008">
    <property type="protein sequence ID" value="KPI41785.1"/>
    <property type="molecule type" value="Genomic_DNA"/>
</dbReference>
<dbReference type="Gene3D" id="3.90.180.10">
    <property type="entry name" value="Medium-chain alcohol dehydrogenases, catalytic domain"/>
    <property type="match status" value="1"/>
</dbReference>
<dbReference type="SUPFAM" id="SSF51735">
    <property type="entry name" value="NAD(P)-binding Rossmann-fold domains"/>
    <property type="match status" value="1"/>
</dbReference>
<dbReference type="VEuPathDB" id="FungiDB:AB675_5643"/>
<feature type="domain" description="Enoyl reductase (ER)" evidence="3">
    <location>
        <begin position="14"/>
        <end position="363"/>
    </location>
</feature>
<evidence type="ECO:0000259" key="3">
    <source>
        <dbReference type="SMART" id="SM00829"/>
    </source>
</evidence>
<dbReference type="OrthoDB" id="3233595at2759"/>
<dbReference type="Gene3D" id="3.40.50.720">
    <property type="entry name" value="NAD(P)-binding Rossmann-like Domain"/>
    <property type="match status" value="1"/>
</dbReference>
<keyword evidence="2" id="KW-0560">Oxidoreductase</keyword>
<dbReference type="InterPro" id="IPR011032">
    <property type="entry name" value="GroES-like_sf"/>
</dbReference>
<dbReference type="GeneID" id="28737753"/>
<proteinExistence type="inferred from homology"/>
<evidence type="ECO:0000256" key="1">
    <source>
        <dbReference type="ARBA" id="ARBA00008072"/>
    </source>
</evidence>
<protein>
    <submittedName>
        <fullName evidence="4">Enoyl LovC</fullName>
    </submittedName>
</protein>
<accession>A0A0N1HST5</accession>
<dbReference type="STRING" id="1664694.A0A0N1HST5"/>
<comment type="caution">
    <text evidence="4">The sequence shown here is derived from an EMBL/GenBank/DDBJ whole genome shotgun (WGS) entry which is preliminary data.</text>
</comment>
<dbReference type="InterPro" id="IPR047122">
    <property type="entry name" value="Trans-enoyl_RdTase-like"/>
</dbReference>
<dbReference type="SMART" id="SM00829">
    <property type="entry name" value="PKS_ER"/>
    <property type="match status" value="1"/>
</dbReference>
<dbReference type="RefSeq" id="XP_018001748.1">
    <property type="nucleotide sequence ID" value="XM_018145873.1"/>
</dbReference>
<dbReference type="AlphaFoldDB" id="A0A0N1HST5"/>
<dbReference type="InterPro" id="IPR013154">
    <property type="entry name" value="ADH-like_N"/>
</dbReference>